<dbReference type="PANTHER" id="PTHR34853">
    <property type="match status" value="1"/>
</dbReference>
<dbReference type="InterPro" id="IPR005152">
    <property type="entry name" value="Lipase_secreted"/>
</dbReference>
<keyword evidence="2" id="KW-0378">Hydrolase</keyword>
<dbReference type="PIRSF" id="PIRSF029171">
    <property type="entry name" value="Esterase_LipA"/>
    <property type="match status" value="1"/>
</dbReference>
<comment type="caution">
    <text evidence="2">The sequence shown here is derived from an EMBL/GenBank/DDBJ whole genome shotgun (WGS) entry which is preliminary data.</text>
</comment>
<feature type="signal peptide" evidence="1">
    <location>
        <begin position="1"/>
        <end position="23"/>
    </location>
</feature>
<dbReference type="InterPro" id="IPR029058">
    <property type="entry name" value="AB_hydrolase_fold"/>
</dbReference>
<dbReference type="Gene3D" id="3.40.50.1820">
    <property type="entry name" value="alpha/beta hydrolase"/>
    <property type="match status" value="2"/>
</dbReference>
<dbReference type="SUPFAM" id="SSF53474">
    <property type="entry name" value="alpha/beta-Hydrolases"/>
    <property type="match status" value="1"/>
</dbReference>
<accession>A0ABT4MU98</accession>
<keyword evidence="3" id="KW-1185">Reference proteome</keyword>
<feature type="chain" id="PRO_5045328071" evidence="1">
    <location>
        <begin position="24"/>
        <end position="397"/>
    </location>
</feature>
<sequence>MGARALVLALALLLLTVPVTALAAPAPVVDDQPRWSGLDARQYDGPIPDVPGTLIRSVPLDPELVQAPVGDAFRILYSTPNQHTDRATSTAFVYVPRGQAPPGGWPVIAWAHGTVGLGDDCTPSANRLGPRVLALLEHWLAQGYAIVGTDYAGQGTPGLMSYLNSRVQASSVIDSVKAAHQMGLPLSPRYAITGQSQGAGAALNAGRRATELDAGSGLDYRGVVGTGTPANIEWLVQFGGPGFPPVILPAGLTTYAMYIVAGLRDARRDLDVDGLLTPLGRQLVDTAETMCLTPFKNLMDGRDLRAAFMKPVSSLPDAYGVLRRHMETPASGYDRPVFLGHGLQDIDVPIPFPASLVSEMVANREPVEVHVYPEDDHFTTMATSVDDATRFMNRIMR</sequence>
<dbReference type="Proteomes" id="UP001067235">
    <property type="component" value="Unassembled WGS sequence"/>
</dbReference>
<reference evidence="2" key="1">
    <citation type="submission" date="2022-12" db="EMBL/GenBank/DDBJ databases">
        <authorList>
            <person name="Krivoruchko A.V."/>
            <person name="Elkin A."/>
        </authorList>
    </citation>
    <scope>NUCLEOTIDE SEQUENCE</scope>
    <source>
        <strain evidence="2">IEGM 1388</strain>
    </source>
</reference>
<protein>
    <submittedName>
        <fullName evidence="2">Alpha/beta hydrolase</fullName>
    </submittedName>
</protein>
<evidence type="ECO:0000256" key="1">
    <source>
        <dbReference type="SAM" id="SignalP"/>
    </source>
</evidence>
<organism evidence="2 3">
    <name type="scientific">Gordonia rubripertincta</name>
    <name type="common">Rhodococcus corallinus</name>
    <dbReference type="NCBI Taxonomy" id="36822"/>
    <lineage>
        <taxon>Bacteria</taxon>
        <taxon>Bacillati</taxon>
        <taxon>Actinomycetota</taxon>
        <taxon>Actinomycetes</taxon>
        <taxon>Mycobacteriales</taxon>
        <taxon>Gordoniaceae</taxon>
        <taxon>Gordonia</taxon>
    </lineage>
</organism>
<evidence type="ECO:0000313" key="3">
    <source>
        <dbReference type="Proteomes" id="UP001067235"/>
    </source>
</evidence>
<keyword evidence="1" id="KW-0732">Signal</keyword>
<dbReference type="PANTHER" id="PTHR34853:SF1">
    <property type="entry name" value="LIPASE 5"/>
    <property type="match status" value="1"/>
</dbReference>
<dbReference type="EMBL" id="JAPWIE010000002">
    <property type="protein sequence ID" value="MCZ4549322.1"/>
    <property type="molecule type" value="Genomic_DNA"/>
</dbReference>
<proteinExistence type="predicted"/>
<dbReference type="GO" id="GO:0016787">
    <property type="term" value="F:hydrolase activity"/>
    <property type="evidence" value="ECO:0007669"/>
    <property type="project" value="UniProtKB-KW"/>
</dbReference>
<dbReference type="Pfam" id="PF03583">
    <property type="entry name" value="LIP"/>
    <property type="match status" value="1"/>
</dbReference>
<gene>
    <name evidence="2" type="ORF">O4213_04975</name>
</gene>
<name>A0ABT4MU98_GORRU</name>
<evidence type="ECO:0000313" key="2">
    <source>
        <dbReference type="EMBL" id="MCZ4549322.1"/>
    </source>
</evidence>
<dbReference type="RefSeq" id="WP_301569865.1">
    <property type="nucleotide sequence ID" value="NZ_JAPWIE010000002.1"/>
</dbReference>